<reference evidence="4" key="1">
    <citation type="submission" date="2016-10" db="EMBL/GenBank/DDBJ databases">
        <authorList>
            <person name="Varghese N."/>
            <person name="Submissions S."/>
        </authorList>
    </citation>
    <scope>NUCLEOTIDE SEQUENCE [LARGE SCALE GENOMIC DNA]</scope>
    <source>
        <strain evidence="4">CGMCC 1.8981</strain>
    </source>
</reference>
<dbReference type="AlphaFoldDB" id="A0A1H6FRJ4"/>
<keyword evidence="2" id="KW-0812">Transmembrane</keyword>
<keyword evidence="2" id="KW-0472">Membrane</keyword>
<dbReference type="Proteomes" id="UP000199112">
    <property type="component" value="Unassembled WGS sequence"/>
</dbReference>
<feature type="transmembrane region" description="Helical" evidence="2">
    <location>
        <begin position="33"/>
        <end position="54"/>
    </location>
</feature>
<keyword evidence="2" id="KW-1133">Transmembrane helix</keyword>
<evidence type="ECO:0000256" key="1">
    <source>
        <dbReference type="SAM" id="MobiDB-lite"/>
    </source>
</evidence>
<protein>
    <submittedName>
        <fullName evidence="3">Uncharacterized protein</fullName>
    </submittedName>
</protein>
<accession>A0A1H6FRJ4</accession>
<evidence type="ECO:0000313" key="4">
    <source>
        <dbReference type="Proteomes" id="UP000199112"/>
    </source>
</evidence>
<organism evidence="3 4">
    <name type="scientific">Natronorubrum sediminis</name>
    <dbReference type="NCBI Taxonomy" id="640943"/>
    <lineage>
        <taxon>Archaea</taxon>
        <taxon>Methanobacteriati</taxon>
        <taxon>Methanobacteriota</taxon>
        <taxon>Stenosarchaea group</taxon>
        <taxon>Halobacteria</taxon>
        <taxon>Halobacteriales</taxon>
        <taxon>Natrialbaceae</taxon>
        <taxon>Natronorubrum</taxon>
    </lineage>
</organism>
<sequence>MKVVETSHGNGSKTVPRGERTTDWATTVHAMEVTVVVLGAAALLLSGGSAAMVVRYRRGTRPQRAIATDLDNRLADAMGPGTGTHLEQPPSVRRIVSIEGGEGGEGKKDGEGGEGEDNATTVVPVVRIDLETTDTPGMKLVLEYVASVLEAIHPALESSDVRVSHYDVECTFGPDGLLVEGECRRVSVAPELADRLLEDERYGAFELWRDVKRGDRDDETPTTLWEPCRSSTAIRTQLE</sequence>
<evidence type="ECO:0000256" key="2">
    <source>
        <dbReference type="SAM" id="Phobius"/>
    </source>
</evidence>
<evidence type="ECO:0000313" key="3">
    <source>
        <dbReference type="EMBL" id="SEH12365.1"/>
    </source>
</evidence>
<feature type="region of interest" description="Disordered" evidence="1">
    <location>
        <begin position="1"/>
        <end position="21"/>
    </location>
</feature>
<dbReference type="EMBL" id="FNWL01000001">
    <property type="protein sequence ID" value="SEH12365.1"/>
    <property type="molecule type" value="Genomic_DNA"/>
</dbReference>
<feature type="region of interest" description="Disordered" evidence="1">
    <location>
        <begin position="99"/>
        <end position="118"/>
    </location>
</feature>
<proteinExistence type="predicted"/>
<keyword evidence="4" id="KW-1185">Reference proteome</keyword>
<gene>
    <name evidence="3" type="ORF">SAMN04487967_0775</name>
</gene>
<name>A0A1H6FRJ4_9EURY</name>